<dbReference type="EMBL" id="MSTQ01000005">
    <property type="protein sequence ID" value="OLU03826.1"/>
    <property type="molecule type" value="Genomic_DNA"/>
</dbReference>
<dbReference type="RefSeq" id="WP_075946488.1">
    <property type="nucleotide sequence ID" value="NZ_LT629709.1"/>
</dbReference>
<reference evidence="3 5" key="1">
    <citation type="submission" date="2016-10" db="EMBL/GenBank/DDBJ databases">
        <authorList>
            <person name="de Groot N.N."/>
        </authorList>
    </citation>
    <scope>NUCLEOTIDE SEQUENCE [LARGE SCALE GENOMIC DNA]</scope>
    <source>
        <strain evidence="3 5">BS3776</strain>
    </source>
</reference>
<dbReference type="Proteomes" id="UP000186756">
    <property type="component" value="Unassembled WGS sequence"/>
</dbReference>
<name>A0A1H0PRV0_PSERE</name>
<reference evidence="4" key="2">
    <citation type="submission" date="2017-01" db="EMBL/GenBank/DDBJ databases">
        <authorList>
            <person name="Poblete-Castro I."/>
        </authorList>
    </citation>
    <scope>NUCLEOTIDE SEQUENCE [LARGE SCALE GENOMIC DNA]</scope>
    <source>
        <strain evidence="4">DSM 18361 / CCUG 53116 / MT1</strain>
    </source>
</reference>
<dbReference type="Proteomes" id="UP000460142">
    <property type="component" value="Unassembled WGS sequence"/>
</dbReference>
<dbReference type="AlphaFoldDB" id="A0A1H0PRV0"/>
<dbReference type="Proteomes" id="UP000198549">
    <property type="component" value="Chromosome I"/>
</dbReference>
<dbReference type="EMBL" id="LT629709">
    <property type="protein sequence ID" value="SDP07714.1"/>
    <property type="molecule type" value="Genomic_DNA"/>
</dbReference>
<evidence type="ECO:0000313" key="6">
    <source>
        <dbReference type="Proteomes" id="UP000460142"/>
    </source>
</evidence>
<evidence type="ECO:0000313" key="5">
    <source>
        <dbReference type="Proteomes" id="UP000198549"/>
    </source>
</evidence>
<dbReference type="SUPFAM" id="SSF52540">
    <property type="entry name" value="P-loop containing nucleoside triphosphate hydrolases"/>
    <property type="match status" value="1"/>
</dbReference>
<gene>
    <name evidence="2" type="ORF">BVK86_11140</name>
    <name evidence="1" type="ORF">F7R15_11230</name>
    <name evidence="3" type="ORF">SAMN04490202_2802</name>
</gene>
<keyword evidence="4" id="KW-1185">Reference proteome</keyword>
<dbReference type="InterPro" id="IPR008868">
    <property type="entry name" value="TniB"/>
</dbReference>
<dbReference type="EMBL" id="VZPS01000005">
    <property type="protein sequence ID" value="KAB0486471.1"/>
    <property type="molecule type" value="Genomic_DNA"/>
</dbReference>
<evidence type="ECO:0000313" key="4">
    <source>
        <dbReference type="Proteomes" id="UP000186756"/>
    </source>
</evidence>
<evidence type="ECO:0000313" key="3">
    <source>
        <dbReference type="EMBL" id="SDP07714.1"/>
    </source>
</evidence>
<dbReference type="Gene3D" id="3.40.50.300">
    <property type="entry name" value="P-loop containing nucleotide triphosphate hydrolases"/>
    <property type="match status" value="1"/>
</dbReference>
<proteinExistence type="predicted"/>
<evidence type="ECO:0000313" key="1">
    <source>
        <dbReference type="EMBL" id="KAB0486471.1"/>
    </source>
</evidence>
<evidence type="ECO:0000313" key="2">
    <source>
        <dbReference type="EMBL" id="OLU03826.1"/>
    </source>
</evidence>
<protein>
    <submittedName>
        <fullName evidence="1">AAA family ATPase</fullName>
    </submittedName>
    <submittedName>
        <fullName evidence="2">Transposase</fullName>
    </submittedName>
</protein>
<sequence>MTQYTHVHPEFRAVVQLADSERIHFLDQPRWIGYPAAQKILDTLLHLMQMPARPRMRNLLIVGDSNNGKTTIVRRFMALHGEGYVNEEGDAVKPVILTESPPTSGEKGLYIAILDQFWAPYRESDSVTKLRYQVVHMFRSCSVRMLIIDEFHSLLTGSAIKQRETMNALKFLCNTLAIPVVGVGTADAVLVLHTDPQHASRFDVMPLNTWQPNAEFQKLVKGFESVLPLREPSGLYRPHLAQLLHSISGGNTGDLQRLLLECATDAIKSGKEHIDQSIIESKSWLRPTRGIRELI</sequence>
<reference evidence="1 6" key="4">
    <citation type="submission" date="2019-09" db="EMBL/GenBank/DDBJ databases">
        <title>Draft genome sequences of 48 bacterial type strains from the CCUG.</title>
        <authorList>
            <person name="Tunovic T."/>
            <person name="Pineiro-Iglesias B."/>
            <person name="Unosson C."/>
            <person name="Inganas E."/>
            <person name="Ohlen M."/>
            <person name="Cardew S."/>
            <person name="Jensie-Markopoulos S."/>
            <person name="Salva-Serra F."/>
            <person name="Jaen-Luchoro D."/>
            <person name="Karlsson R."/>
            <person name="Svensson-Stadler L."/>
            <person name="Chun J."/>
            <person name="Moore E."/>
        </authorList>
    </citation>
    <scope>NUCLEOTIDE SEQUENCE [LARGE SCALE GENOMIC DNA]</scope>
    <source>
        <strain evidence="1 6">CCUG 53116</strain>
    </source>
</reference>
<dbReference type="InterPro" id="IPR027417">
    <property type="entry name" value="P-loop_NTPase"/>
</dbReference>
<organism evidence="3 5">
    <name type="scientific">Pseudomonas reinekei</name>
    <dbReference type="NCBI Taxonomy" id="395598"/>
    <lineage>
        <taxon>Bacteria</taxon>
        <taxon>Pseudomonadati</taxon>
        <taxon>Pseudomonadota</taxon>
        <taxon>Gammaproteobacteria</taxon>
        <taxon>Pseudomonadales</taxon>
        <taxon>Pseudomonadaceae</taxon>
        <taxon>Pseudomonas</taxon>
    </lineage>
</organism>
<dbReference type="OrthoDB" id="14765at2"/>
<dbReference type="Pfam" id="PF05621">
    <property type="entry name" value="TniB"/>
    <property type="match status" value="1"/>
</dbReference>
<accession>A0A1H0PRV0</accession>
<reference evidence="2" key="3">
    <citation type="submission" date="2017-01" db="EMBL/GenBank/DDBJ databases">
        <authorList>
            <person name="Mah S.A."/>
            <person name="Swanson W.J."/>
            <person name="Moy G.W."/>
            <person name="Vacquier V.D."/>
        </authorList>
    </citation>
    <scope>NUCLEOTIDE SEQUENCE [LARGE SCALE GENOMIC DNA]</scope>
    <source>
        <strain evidence="2">MT1</strain>
    </source>
</reference>